<dbReference type="Pfam" id="PF13556">
    <property type="entry name" value="HTH_30"/>
    <property type="match status" value="1"/>
</dbReference>
<comment type="caution">
    <text evidence="5">The sequence shown here is derived from an EMBL/GenBank/DDBJ whole genome shotgun (WGS) entry which is preliminary data.</text>
</comment>
<evidence type="ECO:0000256" key="1">
    <source>
        <dbReference type="ARBA" id="ARBA00006754"/>
    </source>
</evidence>
<dbReference type="InterPro" id="IPR025736">
    <property type="entry name" value="PucR_C-HTH_dom"/>
</dbReference>
<dbReference type="InterPro" id="IPR051448">
    <property type="entry name" value="CdaR-like_regulators"/>
</dbReference>
<comment type="similarity">
    <text evidence="1">Belongs to the CdaR family.</text>
</comment>
<evidence type="ECO:0000313" key="5">
    <source>
        <dbReference type="EMBL" id="MEQ2554718.1"/>
    </source>
</evidence>
<dbReference type="EMBL" id="JBBMFS010000004">
    <property type="protein sequence ID" value="MEQ2554718.1"/>
    <property type="molecule type" value="Genomic_DNA"/>
</dbReference>
<name>A0ABV1H4T6_9FIRM</name>
<evidence type="ECO:0000259" key="2">
    <source>
        <dbReference type="Pfam" id="PF07905"/>
    </source>
</evidence>
<dbReference type="PANTHER" id="PTHR33744:SF1">
    <property type="entry name" value="DNA-BINDING TRANSCRIPTIONAL ACTIVATOR ADER"/>
    <property type="match status" value="1"/>
</dbReference>
<dbReference type="PANTHER" id="PTHR33744">
    <property type="entry name" value="CARBOHYDRATE DIACID REGULATOR"/>
    <property type="match status" value="1"/>
</dbReference>
<evidence type="ECO:0000313" key="6">
    <source>
        <dbReference type="Proteomes" id="UP001546774"/>
    </source>
</evidence>
<dbReference type="InterPro" id="IPR041522">
    <property type="entry name" value="CdaR_GGDEF"/>
</dbReference>
<feature type="domain" description="Purine catabolism PurC-like" evidence="2">
    <location>
        <begin position="13"/>
        <end position="122"/>
    </location>
</feature>
<dbReference type="Pfam" id="PF07905">
    <property type="entry name" value="PucR"/>
    <property type="match status" value="1"/>
</dbReference>
<feature type="domain" description="PucR C-terminal helix-turn-helix" evidence="3">
    <location>
        <begin position="335"/>
        <end position="392"/>
    </location>
</feature>
<evidence type="ECO:0000259" key="4">
    <source>
        <dbReference type="Pfam" id="PF17853"/>
    </source>
</evidence>
<sequence>MSVVLKEAIRQAGCADIKLVAGKNGLTNAVEWVHMVDTTEIADFLSGGEIAFTTGIGVSEKMSLLALVDRVYKNHASAMVVNIGPYVAEIPQEVIDFGNAHDFPVFEVPWSVHMADMMRMICFTITQSQQRAMQLSAAFRYAIFTPKQEELYVSALMQKGYFAEWNYVVVMMDICDRLENEKEEIFYVSILKDRLERFTQKAARVMVQEKHDVVVFTENDRILMVFSDMKEEKAAEFAETVKEQIVPLLKNTESIFVGVGSTAAGFRRLSKSYQIARKIVDLSKMENEEDTTRTYASMGVNRLLFNIENTDCFEEYYQDTIRPLDEYDALNNSNLVEVLDCYMKHNGSVQDTAEELFVHRNTVNYKIKKIEALLNVDITKFSVRNELALGLLVAKLRKFSK</sequence>
<evidence type="ECO:0000259" key="3">
    <source>
        <dbReference type="Pfam" id="PF13556"/>
    </source>
</evidence>
<protein>
    <submittedName>
        <fullName evidence="5">PucR family transcriptional regulator ligand-binding domain-containing protein</fullName>
    </submittedName>
</protein>
<dbReference type="InterPro" id="IPR042070">
    <property type="entry name" value="PucR_C-HTH_sf"/>
</dbReference>
<dbReference type="Pfam" id="PF17853">
    <property type="entry name" value="GGDEF_2"/>
    <property type="match status" value="1"/>
</dbReference>
<reference evidence="5" key="1">
    <citation type="submission" date="2024-03" db="EMBL/GenBank/DDBJ databases">
        <title>Human intestinal bacterial collection.</title>
        <authorList>
            <person name="Pauvert C."/>
            <person name="Hitch T.C.A."/>
            <person name="Clavel T."/>
        </authorList>
    </citation>
    <scope>NUCLEOTIDE SEQUENCE [LARGE SCALE GENOMIC DNA]</scope>
    <source>
        <strain evidence="5">CLA-AA-H89B</strain>
    </source>
</reference>
<gene>
    <name evidence="5" type="ORF">WMO37_06735</name>
</gene>
<dbReference type="Gene3D" id="1.10.10.2840">
    <property type="entry name" value="PucR C-terminal helix-turn-helix domain"/>
    <property type="match status" value="1"/>
</dbReference>
<feature type="domain" description="CdaR GGDEF-like" evidence="4">
    <location>
        <begin position="161"/>
        <end position="280"/>
    </location>
</feature>
<accession>A0ABV1H4T6</accession>
<keyword evidence="6" id="KW-1185">Reference proteome</keyword>
<dbReference type="Proteomes" id="UP001546774">
    <property type="component" value="Unassembled WGS sequence"/>
</dbReference>
<proteinExistence type="inferred from homology"/>
<organism evidence="5 6">
    <name type="scientific">Lachnospira intestinalis</name>
    <dbReference type="NCBI Taxonomy" id="3133158"/>
    <lineage>
        <taxon>Bacteria</taxon>
        <taxon>Bacillati</taxon>
        <taxon>Bacillota</taxon>
        <taxon>Clostridia</taxon>
        <taxon>Lachnospirales</taxon>
        <taxon>Lachnospiraceae</taxon>
        <taxon>Lachnospira</taxon>
    </lineage>
</organism>
<dbReference type="InterPro" id="IPR012914">
    <property type="entry name" value="PucR_dom"/>
</dbReference>